<proteinExistence type="predicted"/>
<organism evidence="1 2">
    <name type="scientific">Cucumis melo var. makuwa</name>
    <name type="common">Oriental melon</name>
    <dbReference type="NCBI Taxonomy" id="1194695"/>
    <lineage>
        <taxon>Eukaryota</taxon>
        <taxon>Viridiplantae</taxon>
        <taxon>Streptophyta</taxon>
        <taxon>Embryophyta</taxon>
        <taxon>Tracheophyta</taxon>
        <taxon>Spermatophyta</taxon>
        <taxon>Magnoliopsida</taxon>
        <taxon>eudicotyledons</taxon>
        <taxon>Gunneridae</taxon>
        <taxon>Pentapetalae</taxon>
        <taxon>rosids</taxon>
        <taxon>fabids</taxon>
        <taxon>Cucurbitales</taxon>
        <taxon>Cucurbitaceae</taxon>
        <taxon>Benincaseae</taxon>
        <taxon>Cucumis</taxon>
    </lineage>
</organism>
<sequence>MLHRFRGLHYYFSMSKFEIFIDASSYSSSKASSTLPHIQARKVHRCFLIFKLEGFINAFTYSSLKALSTLAHIQARRLHRCFLICFIDVDAALPPLQNINTENSTSSQICCSREDHHFKYVAAEKIVISNMLQSRRSSSQICCSQEDLHLQ</sequence>
<protein>
    <submittedName>
        <fullName evidence="1">Uncharacterized protein</fullName>
    </submittedName>
</protein>
<dbReference type="EMBL" id="SSTE01009956">
    <property type="protein sequence ID" value="KAA0053117.1"/>
    <property type="molecule type" value="Genomic_DNA"/>
</dbReference>
<dbReference type="AlphaFoldDB" id="A0A5A7UF48"/>
<accession>A0A5A7UF48</accession>
<evidence type="ECO:0000313" key="2">
    <source>
        <dbReference type="Proteomes" id="UP000321393"/>
    </source>
</evidence>
<comment type="caution">
    <text evidence="1">The sequence shown here is derived from an EMBL/GenBank/DDBJ whole genome shotgun (WGS) entry which is preliminary data.</text>
</comment>
<gene>
    <name evidence="1" type="ORF">E6C27_scaffold778G00500</name>
</gene>
<name>A0A5A7UF48_CUCMM</name>
<reference evidence="1 2" key="1">
    <citation type="submission" date="2019-08" db="EMBL/GenBank/DDBJ databases">
        <title>Draft genome sequences of two oriental melons (Cucumis melo L. var makuwa).</title>
        <authorList>
            <person name="Kwon S.-Y."/>
        </authorList>
    </citation>
    <scope>NUCLEOTIDE SEQUENCE [LARGE SCALE GENOMIC DNA]</scope>
    <source>
        <strain evidence="2">cv. SW 3</strain>
        <tissue evidence="1">Leaf</tissue>
    </source>
</reference>
<evidence type="ECO:0000313" key="1">
    <source>
        <dbReference type="EMBL" id="KAA0053117.1"/>
    </source>
</evidence>
<dbReference type="Proteomes" id="UP000321393">
    <property type="component" value="Unassembled WGS sequence"/>
</dbReference>